<organism evidence="2 3">
    <name type="scientific">Deinobacterium chartae</name>
    <dbReference type="NCBI Taxonomy" id="521158"/>
    <lineage>
        <taxon>Bacteria</taxon>
        <taxon>Thermotogati</taxon>
        <taxon>Deinococcota</taxon>
        <taxon>Deinococci</taxon>
        <taxon>Deinococcales</taxon>
        <taxon>Deinococcaceae</taxon>
        <taxon>Deinobacterium</taxon>
    </lineage>
</organism>
<evidence type="ECO:0000313" key="1">
    <source>
        <dbReference type="EMBL" id="MBB6099831.1"/>
    </source>
</evidence>
<reference evidence="2 3" key="1">
    <citation type="submission" date="2020-08" db="EMBL/GenBank/DDBJ databases">
        <title>Genomic Encyclopedia of Type Strains, Phase IV (KMG-IV): sequencing the most valuable type-strain genomes for metagenomic binning, comparative biology and taxonomic classification.</title>
        <authorList>
            <person name="Goeker M."/>
        </authorList>
    </citation>
    <scope>NUCLEOTIDE SEQUENCE [LARGE SCALE GENOMIC DNA]</scope>
    <source>
        <strain evidence="2 3">DSM 21458</strain>
    </source>
</reference>
<proteinExistence type="predicted"/>
<dbReference type="EMBL" id="JACHHG010000016">
    <property type="protein sequence ID" value="MBB6099832.1"/>
    <property type="molecule type" value="Genomic_DNA"/>
</dbReference>
<comment type="caution">
    <text evidence="2">The sequence shown here is derived from an EMBL/GenBank/DDBJ whole genome shotgun (WGS) entry which is preliminary data.</text>
</comment>
<sequence length="28" mass="3008">AGTELGAGVFANDTLPEHKARELREVKV</sequence>
<evidence type="ECO:0000313" key="2">
    <source>
        <dbReference type="EMBL" id="MBB6099832.1"/>
    </source>
</evidence>
<dbReference type="GO" id="GO:0016779">
    <property type="term" value="F:nucleotidyltransferase activity"/>
    <property type="evidence" value="ECO:0007669"/>
    <property type="project" value="UniProtKB-KW"/>
</dbReference>
<feature type="non-terminal residue" evidence="2">
    <location>
        <position position="1"/>
    </location>
</feature>
<gene>
    <name evidence="1" type="ORF">HNR42_003289</name>
    <name evidence="2" type="ORF">HNR42_003292</name>
</gene>
<dbReference type="Proteomes" id="UP000569951">
    <property type="component" value="Unassembled WGS sequence"/>
</dbReference>
<keyword evidence="2" id="KW-0808">Transferase</keyword>
<dbReference type="EMBL" id="JACHHG010000015">
    <property type="protein sequence ID" value="MBB6099831.1"/>
    <property type="molecule type" value="Genomic_DNA"/>
</dbReference>
<accession>A0A841I7J4</accession>
<name>A0A841I7J4_9DEIO</name>
<evidence type="ECO:0000313" key="3">
    <source>
        <dbReference type="Proteomes" id="UP000569951"/>
    </source>
</evidence>
<protein>
    <submittedName>
        <fullName evidence="2">Galactose-1-phosphate uridylyltransferase</fullName>
    </submittedName>
</protein>
<keyword evidence="2" id="KW-0548">Nucleotidyltransferase</keyword>
<keyword evidence="3" id="KW-1185">Reference proteome</keyword>
<dbReference type="AlphaFoldDB" id="A0A841I7J4"/>